<proteinExistence type="inferred from homology"/>
<accession>A0A937VZ83</accession>
<keyword evidence="2" id="KW-0226">DNA condensation</keyword>
<dbReference type="GO" id="GO:0005829">
    <property type="term" value="C:cytosol"/>
    <property type="evidence" value="ECO:0007669"/>
    <property type="project" value="TreeGrafter"/>
</dbReference>
<dbReference type="CDD" id="cd13836">
    <property type="entry name" value="IHF_B"/>
    <property type="match status" value="1"/>
</dbReference>
<evidence type="ECO:0000256" key="4">
    <source>
        <dbReference type="RuleBase" id="RU003939"/>
    </source>
</evidence>
<organism evidence="5 6">
    <name type="scientific">Tectimicrobiota bacterium</name>
    <dbReference type="NCBI Taxonomy" id="2528274"/>
    <lineage>
        <taxon>Bacteria</taxon>
        <taxon>Pseudomonadati</taxon>
        <taxon>Nitrospinota/Tectimicrobiota group</taxon>
        <taxon>Candidatus Tectimicrobiota</taxon>
    </lineage>
</organism>
<reference evidence="5" key="1">
    <citation type="submission" date="2019-03" db="EMBL/GenBank/DDBJ databases">
        <title>Lake Tanganyika Metagenome-Assembled Genomes (MAGs).</title>
        <authorList>
            <person name="Tran P."/>
        </authorList>
    </citation>
    <scope>NUCLEOTIDE SEQUENCE</scope>
    <source>
        <strain evidence="5">K_DeepCast_65m_m2_066</strain>
    </source>
</reference>
<sequence length="92" mass="10372">MTKAELVEKVADKIQLTKKQTETVVNILLTCITEALSEGDKVELRGFGSFRIRNRNPREGRNPKTGDTVQIPAKRVPFFKAGKELREMVDGQ</sequence>
<gene>
    <name evidence="5" type="ORF">FJZ47_08485</name>
</gene>
<dbReference type="PANTHER" id="PTHR33175">
    <property type="entry name" value="DNA-BINDING PROTEIN HU"/>
    <property type="match status" value="1"/>
</dbReference>
<dbReference type="PRINTS" id="PR01727">
    <property type="entry name" value="DNABINDINGHU"/>
</dbReference>
<dbReference type="GO" id="GO:0030527">
    <property type="term" value="F:structural constituent of chromatin"/>
    <property type="evidence" value="ECO:0007669"/>
    <property type="project" value="InterPro"/>
</dbReference>
<evidence type="ECO:0000256" key="3">
    <source>
        <dbReference type="ARBA" id="ARBA00023125"/>
    </source>
</evidence>
<dbReference type="GO" id="GO:0003677">
    <property type="term" value="F:DNA binding"/>
    <property type="evidence" value="ECO:0007669"/>
    <property type="project" value="UniProtKB-KW"/>
</dbReference>
<dbReference type="GO" id="GO:0030261">
    <property type="term" value="P:chromosome condensation"/>
    <property type="evidence" value="ECO:0007669"/>
    <property type="project" value="UniProtKB-KW"/>
</dbReference>
<dbReference type="Proteomes" id="UP000712673">
    <property type="component" value="Unassembled WGS sequence"/>
</dbReference>
<evidence type="ECO:0000256" key="1">
    <source>
        <dbReference type="ARBA" id="ARBA00010529"/>
    </source>
</evidence>
<evidence type="ECO:0000256" key="2">
    <source>
        <dbReference type="ARBA" id="ARBA00023067"/>
    </source>
</evidence>
<dbReference type="SMART" id="SM00411">
    <property type="entry name" value="BHL"/>
    <property type="match status" value="1"/>
</dbReference>
<dbReference type="InterPro" id="IPR000119">
    <property type="entry name" value="Hist_DNA-bd"/>
</dbReference>
<dbReference type="Gene3D" id="4.10.520.10">
    <property type="entry name" value="IHF-like DNA-binding proteins"/>
    <property type="match status" value="1"/>
</dbReference>
<dbReference type="SUPFAM" id="SSF47729">
    <property type="entry name" value="IHF-like DNA-binding proteins"/>
    <property type="match status" value="1"/>
</dbReference>
<dbReference type="PANTHER" id="PTHR33175:SF3">
    <property type="entry name" value="DNA-BINDING PROTEIN HU-BETA"/>
    <property type="match status" value="1"/>
</dbReference>
<dbReference type="NCBIfam" id="NF001222">
    <property type="entry name" value="PRK00199.1"/>
    <property type="match status" value="1"/>
</dbReference>
<evidence type="ECO:0000313" key="6">
    <source>
        <dbReference type="Proteomes" id="UP000712673"/>
    </source>
</evidence>
<keyword evidence="3" id="KW-0238">DNA-binding</keyword>
<dbReference type="InterPro" id="IPR010992">
    <property type="entry name" value="IHF-like_DNA-bd_dom_sf"/>
</dbReference>
<evidence type="ECO:0000313" key="5">
    <source>
        <dbReference type="EMBL" id="MBM3223821.1"/>
    </source>
</evidence>
<dbReference type="AlphaFoldDB" id="A0A937VZ83"/>
<dbReference type="PROSITE" id="PS00045">
    <property type="entry name" value="HISTONE_LIKE"/>
    <property type="match status" value="1"/>
</dbReference>
<dbReference type="EMBL" id="VGLS01000206">
    <property type="protein sequence ID" value="MBM3223821.1"/>
    <property type="molecule type" value="Genomic_DNA"/>
</dbReference>
<name>A0A937VZ83_UNCTE</name>
<comment type="caution">
    <text evidence="5">The sequence shown here is derived from an EMBL/GenBank/DDBJ whole genome shotgun (WGS) entry which is preliminary data.</text>
</comment>
<protein>
    <submittedName>
        <fullName evidence="5">Integration host factor subunit beta</fullName>
    </submittedName>
</protein>
<dbReference type="InterPro" id="IPR020816">
    <property type="entry name" value="Histone-like_DNA-bd_CS"/>
</dbReference>
<comment type="similarity">
    <text evidence="1 4">Belongs to the bacterial histone-like protein family.</text>
</comment>
<dbReference type="Pfam" id="PF00216">
    <property type="entry name" value="Bac_DNA_binding"/>
    <property type="match status" value="1"/>
</dbReference>